<keyword evidence="4" id="KW-1185">Reference proteome</keyword>
<name>A0AAD9KCP7_RIDPI</name>
<evidence type="ECO:0000313" key="4">
    <source>
        <dbReference type="Proteomes" id="UP001209878"/>
    </source>
</evidence>
<sequence>MTVFECRVNCFFSPGSVVVDYIVAVLKDKASQSLGDIIESIKTEAKSGTFGSFKVDPASVTGRQHRQDEQPLVAIVIGSLLGATVIILTIVTIIYYCRRTKQQRGDTDDGAGIRGLTYQQPFMKRSRLWQNVQGVSGRGVALPAGAPRVAPVPQNIDWNVVRSNAKYNYAMPRGVSTKQRPKSHPRRDQEEWVGDTLSSQYQAL</sequence>
<organism evidence="3 4">
    <name type="scientific">Ridgeia piscesae</name>
    <name type="common">Tubeworm</name>
    <dbReference type="NCBI Taxonomy" id="27915"/>
    <lineage>
        <taxon>Eukaryota</taxon>
        <taxon>Metazoa</taxon>
        <taxon>Spiralia</taxon>
        <taxon>Lophotrochozoa</taxon>
        <taxon>Annelida</taxon>
        <taxon>Polychaeta</taxon>
        <taxon>Sedentaria</taxon>
        <taxon>Canalipalpata</taxon>
        <taxon>Sabellida</taxon>
        <taxon>Siboglinidae</taxon>
        <taxon>Ridgeia</taxon>
    </lineage>
</organism>
<gene>
    <name evidence="3" type="ORF">NP493_1196g00003</name>
</gene>
<evidence type="ECO:0000256" key="2">
    <source>
        <dbReference type="SAM" id="Phobius"/>
    </source>
</evidence>
<keyword evidence="2" id="KW-1133">Transmembrane helix</keyword>
<protein>
    <submittedName>
        <fullName evidence="3">Uncharacterized protein</fullName>
    </submittedName>
</protein>
<keyword evidence="2" id="KW-0472">Membrane</keyword>
<reference evidence="3" key="1">
    <citation type="journal article" date="2023" name="Mol. Biol. Evol.">
        <title>Third-Generation Sequencing Reveals the Adaptive Role of the Epigenome in Three Deep-Sea Polychaetes.</title>
        <authorList>
            <person name="Perez M."/>
            <person name="Aroh O."/>
            <person name="Sun Y."/>
            <person name="Lan Y."/>
            <person name="Juniper S.K."/>
            <person name="Young C.R."/>
            <person name="Angers B."/>
            <person name="Qian P.Y."/>
        </authorList>
    </citation>
    <scope>NUCLEOTIDE SEQUENCE</scope>
    <source>
        <strain evidence="3">R07B-5</strain>
    </source>
</reference>
<dbReference type="EMBL" id="JAODUO010001195">
    <property type="protein sequence ID" value="KAK2169264.1"/>
    <property type="molecule type" value="Genomic_DNA"/>
</dbReference>
<comment type="caution">
    <text evidence="3">The sequence shown here is derived from an EMBL/GenBank/DDBJ whole genome shotgun (WGS) entry which is preliminary data.</text>
</comment>
<dbReference type="AlphaFoldDB" id="A0AAD9KCP7"/>
<feature type="region of interest" description="Disordered" evidence="1">
    <location>
        <begin position="171"/>
        <end position="204"/>
    </location>
</feature>
<dbReference type="Proteomes" id="UP001209878">
    <property type="component" value="Unassembled WGS sequence"/>
</dbReference>
<accession>A0AAD9KCP7</accession>
<evidence type="ECO:0000313" key="3">
    <source>
        <dbReference type="EMBL" id="KAK2169264.1"/>
    </source>
</evidence>
<feature type="transmembrane region" description="Helical" evidence="2">
    <location>
        <begin position="72"/>
        <end position="97"/>
    </location>
</feature>
<evidence type="ECO:0000256" key="1">
    <source>
        <dbReference type="SAM" id="MobiDB-lite"/>
    </source>
</evidence>
<keyword evidence="2" id="KW-0812">Transmembrane</keyword>
<proteinExistence type="predicted"/>